<evidence type="ECO:0000256" key="1">
    <source>
        <dbReference type="SAM" id="MobiDB-lite"/>
    </source>
</evidence>
<dbReference type="AlphaFoldDB" id="A0AAD6YJB6"/>
<feature type="signal peptide" evidence="2">
    <location>
        <begin position="1"/>
        <end position="22"/>
    </location>
</feature>
<feature type="compositionally biased region" description="Low complexity" evidence="1">
    <location>
        <begin position="140"/>
        <end position="200"/>
    </location>
</feature>
<feature type="compositionally biased region" description="Low complexity" evidence="1">
    <location>
        <begin position="59"/>
        <end position="84"/>
    </location>
</feature>
<reference evidence="3" key="1">
    <citation type="submission" date="2023-03" db="EMBL/GenBank/DDBJ databases">
        <title>Massive genome expansion in bonnet fungi (Mycena s.s.) driven by repeated elements and novel gene families across ecological guilds.</title>
        <authorList>
            <consortium name="Lawrence Berkeley National Laboratory"/>
            <person name="Harder C.B."/>
            <person name="Miyauchi S."/>
            <person name="Viragh M."/>
            <person name="Kuo A."/>
            <person name="Thoen E."/>
            <person name="Andreopoulos B."/>
            <person name="Lu D."/>
            <person name="Skrede I."/>
            <person name="Drula E."/>
            <person name="Henrissat B."/>
            <person name="Morin E."/>
            <person name="Kohler A."/>
            <person name="Barry K."/>
            <person name="LaButti K."/>
            <person name="Morin E."/>
            <person name="Salamov A."/>
            <person name="Lipzen A."/>
            <person name="Mereny Z."/>
            <person name="Hegedus B."/>
            <person name="Baldrian P."/>
            <person name="Stursova M."/>
            <person name="Weitz H."/>
            <person name="Taylor A."/>
            <person name="Grigoriev I.V."/>
            <person name="Nagy L.G."/>
            <person name="Martin F."/>
            <person name="Kauserud H."/>
        </authorList>
    </citation>
    <scope>NUCLEOTIDE SEQUENCE</scope>
    <source>
        <strain evidence="3">9144</strain>
    </source>
</reference>
<feature type="chain" id="PRO_5042289650" evidence="2">
    <location>
        <begin position="23"/>
        <end position="282"/>
    </location>
</feature>
<evidence type="ECO:0000313" key="4">
    <source>
        <dbReference type="Proteomes" id="UP001219525"/>
    </source>
</evidence>
<gene>
    <name evidence="3" type="ORF">GGX14DRAFT_609726</name>
</gene>
<dbReference type="EMBL" id="JARJCW010000018">
    <property type="protein sequence ID" value="KAJ7214904.1"/>
    <property type="molecule type" value="Genomic_DNA"/>
</dbReference>
<organism evidence="3 4">
    <name type="scientific">Mycena pura</name>
    <dbReference type="NCBI Taxonomy" id="153505"/>
    <lineage>
        <taxon>Eukaryota</taxon>
        <taxon>Fungi</taxon>
        <taxon>Dikarya</taxon>
        <taxon>Basidiomycota</taxon>
        <taxon>Agaricomycotina</taxon>
        <taxon>Agaricomycetes</taxon>
        <taxon>Agaricomycetidae</taxon>
        <taxon>Agaricales</taxon>
        <taxon>Marasmiineae</taxon>
        <taxon>Mycenaceae</taxon>
        <taxon>Mycena</taxon>
    </lineage>
</organism>
<feature type="region of interest" description="Disordered" evidence="1">
    <location>
        <begin position="128"/>
        <end position="209"/>
    </location>
</feature>
<feature type="region of interest" description="Disordered" evidence="1">
    <location>
        <begin position="58"/>
        <end position="94"/>
    </location>
</feature>
<sequence length="282" mass="26105">MSPMSALATLVLLLVFSALGQASLLPPCKLNCPAPSPTTTAKVACDPAIPGTDCVPAPTHSSSLSTATKATTTETPAASAASQTVTPNTQLIPPPLTGVITVTVPSSIPTLPAFGAVPPALPPFSAAAPPQAGIPPAPAPSISDPLLLSPASSTDPALLGGSGSGTALPPSPSAAAAAADADPAAQDPAAQAAAPGTAEASGGGGGAAQLGSTGVSAVPGAADGATAAPTAFGDPLPSAGLGDGGAAASALPSAISGSGAAGRTSVHLVGVASAVFAVAMFL</sequence>
<dbReference type="Proteomes" id="UP001219525">
    <property type="component" value="Unassembled WGS sequence"/>
</dbReference>
<protein>
    <submittedName>
        <fullName evidence="3">Uncharacterized protein</fullName>
    </submittedName>
</protein>
<comment type="caution">
    <text evidence="3">The sequence shown here is derived from an EMBL/GenBank/DDBJ whole genome shotgun (WGS) entry which is preliminary data.</text>
</comment>
<evidence type="ECO:0000313" key="3">
    <source>
        <dbReference type="EMBL" id="KAJ7214904.1"/>
    </source>
</evidence>
<evidence type="ECO:0000256" key="2">
    <source>
        <dbReference type="SAM" id="SignalP"/>
    </source>
</evidence>
<keyword evidence="4" id="KW-1185">Reference proteome</keyword>
<name>A0AAD6YJB6_9AGAR</name>
<proteinExistence type="predicted"/>
<keyword evidence="2" id="KW-0732">Signal</keyword>
<accession>A0AAD6YJB6</accession>